<evidence type="ECO:0000256" key="6">
    <source>
        <dbReference type="ARBA" id="ARBA00022806"/>
    </source>
</evidence>
<keyword evidence="6 15" id="KW-0347">Helicase</keyword>
<dbReference type="PANTHER" id="PTHR11070">
    <property type="entry name" value="UVRD / RECB / PCRA DNA HELICASE FAMILY MEMBER"/>
    <property type="match status" value="1"/>
</dbReference>
<keyword evidence="3 15" id="KW-0547">Nucleotide-binding</keyword>
<dbReference type="InterPro" id="IPR014016">
    <property type="entry name" value="UvrD-like_ATP-bd"/>
</dbReference>
<evidence type="ECO:0000256" key="14">
    <source>
        <dbReference type="ARBA" id="ARBA00048988"/>
    </source>
</evidence>
<gene>
    <name evidence="18" type="ORF">A3I23_01630</name>
</gene>
<dbReference type="InterPro" id="IPR000212">
    <property type="entry name" value="DNA_helicase_UvrD/REP"/>
</dbReference>
<evidence type="ECO:0000256" key="5">
    <source>
        <dbReference type="ARBA" id="ARBA00022801"/>
    </source>
</evidence>
<dbReference type="Pfam" id="PF13361">
    <property type="entry name" value="UvrD_C"/>
    <property type="match status" value="1"/>
</dbReference>
<dbReference type="EMBL" id="MFVL01000011">
    <property type="protein sequence ID" value="OGJ01779.1"/>
    <property type="molecule type" value="Genomic_DNA"/>
</dbReference>
<evidence type="ECO:0000256" key="10">
    <source>
        <dbReference type="ARBA" id="ARBA00023204"/>
    </source>
</evidence>
<dbReference type="InterPro" id="IPR038726">
    <property type="entry name" value="PDDEXK_AddAB-type"/>
</dbReference>
<comment type="similarity">
    <text evidence="1">Belongs to the helicase family. UvrD subfamily.</text>
</comment>
<evidence type="ECO:0000256" key="15">
    <source>
        <dbReference type="PROSITE-ProRule" id="PRU00560"/>
    </source>
</evidence>
<keyword evidence="2" id="KW-0540">Nuclease</keyword>
<dbReference type="InterPro" id="IPR013986">
    <property type="entry name" value="DExx_box_DNA_helicase_dom_sf"/>
</dbReference>
<dbReference type="Gene3D" id="1.10.10.160">
    <property type="match status" value="1"/>
</dbReference>
<evidence type="ECO:0000256" key="4">
    <source>
        <dbReference type="ARBA" id="ARBA00022763"/>
    </source>
</evidence>
<comment type="catalytic activity">
    <reaction evidence="14">
        <text>ATP + H2O = ADP + phosphate + H(+)</text>
        <dbReference type="Rhea" id="RHEA:13065"/>
        <dbReference type="ChEBI" id="CHEBI:15377"/>
        <dbReference type="ChEBI" id="CHEBI:15378"/>
        <dbReference type="ChEBI" id="CHEBI:30616"/>
        <dbReference type="ChEBI" id="CHEBI:43474"/>
        <dbReference type="ChEBI" id="CHEBI:456216"/>
        <dbReference type="EC" id="5.6.2.4"/>
    </reaction>
</comment>
<dbReference type="GO" id="GO:0005524">
    <property type="term" value="F:ATP binding"/>
    <property type="evidence" value="ECO:0007669"/>
    <property type="project" value="UniProtKB-UniRule"/>
</dbReference>
<proteinExistence type="inferred from homology"/>
<organism evidence="18 19">
    <name type="scientific">Candidatus Nomurabacteria bacterium RIFCSPLOWO2_02_FULL_40_67</name>
    <dbReference type="NCBI Taxonomy" id="1801787"/>
    <lineage>
        <taxon>Bacteria</taxon>
        <taxon>Candidatus Nomuraibacteriota</taxon>
    </lineage>
</organism>
<keyword evidence="4" id="KW-0227">DNA damage</keyword>
<dbReference type="Gene3D" id="1.10.486.10">
    <property type="entry name" value="PCRA, domain 4"/>
    <property type="match status" value="1"/>
</dbReference>
<evidence type="ECO:0000256" key="12">
    <source>
        <dbReference type="ARBA" id="ARBA00034617"/>
    </source>
</evidence>
<evidence type="ECO:0000256" key="8">
    <source>
        <dbReference type="ARBA" id="ARBA00022840"/>
    </source>
</evidence>
<dbReference type="PROSITE" id="PS51217">
    <property type="entry name" value="UVRD_HELICASE_CTER"/>
    <property type="match status" value="1"/>
</dbReference>
<dbReference type="SUPFAM" id="SSF52540">
    <property type="entry name" value="P-loop containing nucleoside triphosphate hydrolases"/>
    <property type="match status" value="1"/>
</dbReference>
<comment type="catalytic activity">
    <reaction evidence="12">
        <text>Couples ATP hydrolysis with the unwinding of duplex DNA by translocating in the 3'-5' direction.</text>
        <dbReference type="EC" id="5.6.2.4"/>
    </reaction>
</comment>
<dbReference type="PANTHER" id="PTHR11070:SF2">
    <property type="entry name" value="ATP-DEPENDENT DNA HELICASE SRS2"/>
    <property type="match status" value="1"/>
</dbReference>
<dbReference type="Pfam" id="PF00580">
    <property type="entry name" value="UvrD-helicase"/>
    <property type="match status" value="1"/>
</dbReference>
<dbReference type="InterPro" id="IPR027417">
    <property type="entry name" value="P-loop_NTPase"/>
</dbReference>
<accession>A0A1F6Y610</accession>
<evidence type="ECO:0000256" key="9">
    <source>
        <dbReference type="ARBA" id="ARBA00023125"/>
    </source>
</evidence>
<name>A0A1F6Y610_9BACT</name>
<dbReference type="GO" id="GO:0003677">
    <property type="term" value="F:DNA binding"/>
    <property type="evidence" value="ECO:0007669"/>
    <property type="project" value="UniProtKB-KW"/>
</dbReference>
<keyword evidence="8 15" id="KW-0067">ATP-binding</keyword>
<evidence type="ECO:0000256" key="7">
    <source>
        <dbReference type="ARBA" id="ARBA00022839"/>
    </source>
</evidence>
<dbReference type="InterPro" id="IPR014017">
    <property type="entry name" value="DNA_helicase_UvrD-like_C"/>
</dbReference>
<dbReference type="Gene3D" id="3.90.320.10">
    <property type="match status" value="1"/>
</dbReference>
<evidence type="ECO:0000313" key="19">
    <source>
        <dbReference type="Proteomes" id="UP000177693"/>
    </source>
</evidence>
<dbReference type="GO" id="GO:0004527">
    <property type="term" value="F:exonuclease activity"/>
    <property type="evidence" value="ECO:0007669"/>
    <property type="project" value="UniProtKB-KW"/>
</dbReference>
<feature type="domain" description="UvrD-like helicase ATP-binding" evidence="16">
    <location>
        <begin position="13"/>
        <end position="320"/>
    </location>
</feature>
<protein>
    <recommendedName>
        <fullName evidence="13">DNA 3'-5' helicase</fullName>
        <ecNumber evidence="13">5.6.2.4</ecNumber>
    </recommendedName>
</protein>
<keyword evidence="9" id="KW-0238">DNA-binding</keyword>
<reference evidence="18 19" key="1">
    <citation type="journal article" date="2016" name="Nat. Commun.">
        <title>Thousands of microbial genomes shed light on interconnected biogeochemical processes in an aquifer system.</title>
        <authorList>
            <person name="Anantharaman K."/>
            <person name="Brown C.T."/>
            <person name="Hug L.A."/>
            <person name="Sharon I."/>
            <person name="Castelle C.J."/>
            <person name="Probst A.J."/>
            <person name="Thomas B.C."/>
            <person name="Singh A."/>
            <person name="Wilkins M.J."/>
            <person name="Karaoz U."/>
            <person name="Brodie E.L."/>
            <person name="Williams K.H."/>
            <person name="Hubbard S.S."/>
            <person name="Banfield J.F."/>
        </authorList>
    </citation>
    <scope>NUCLEOTIDE SEQUENCE [LARGE SCALE GENOMIC DNA]</scope>
</reference>
<feature type="domain" description="UvrD-like helicase C-terminal" evidence="17">
    <location>
        <begin position="321"/>
        <end position="592"/>
    </location>
</feature>
<keyword evidence="7" id="KW-0269">Exonuclease</keyword>
<dbReference type="Proteomes" id="UP000177693">
    <property type="component" value="Unassembled WGS sequence"/>
</dbReference>
<evidence type="ECO:0000256" key="11">
    <source>
        <dbReference type="ARBA" id="ARBA00023235"/>
    </source>
</evidence>
<evidence type="ECO:0000256" key="13">
    <source>
        <dbReference type="ARBA" id="ARBA00034808"/>
    </source>
</evidence>
<dbReference type="Gene3D" id="3.40.50.300">
    <property type="entry name" value="P-loop containing nucleotide triphosphate hydrolases"/>
    <property type="match status" value="2"/>
</dbReference>
<keyword evidence="10" id="KW-0234">DNA repair</keyword>
<feature type="binding site" evidence="15">
    <location>
        <begin position="34"/>
        <end position="41"/>
    </location>
    <ligand>
        <name>ATP</name>
        <dbReference type="ChEBI" id="CHEBI:30616"/>
    </ligand>
</feature>
<evidence type="ECO:0000256" key="2">
    <source>
        <dbReference type="ARBA" id="ARBA00022722"/>
    </source>
</evidence>
<dbReference type="InterPro" id="IPR011604">
    <property type="entry name" value="PDDEXK-like_dom_sf"/>
</dbReference>
<comment type="caution">
    <text evidence="18">The sequence shown here is derived from an EMBL/GenBank/DDBJ whole genome shotgun (WGS) entry which is preliminary data.</text>
</comment>
<dbReference type="CDD" id="cd17932">
    <property type="entry name" value="DEXQc_UvrD"/>
    <property type="match status" value="1"/>
</dbReference>
<keyword evidence="5 15" id="KW-0378">Hydrolase</keyword>
<dbReference type="PROSITE" id="PS51198">
    <property type="entry name" value="UVRD_HELICASE_ATP_BIND"/>
    <property type="match status" value="1"/>
</dbReference>
<dbReference type="AlphaFoldDB" id="A0A1F6Y610"/>
<dbReference type="EC" id="5.6.2.4" evidence="13"/>
<evidence type="ECO:0000259" key="16">
    <source>
        <dbReference type="PROSITE" id="PS51198"/>
    </source>
</evidence>
<dbReference type="GO" id="GO:0000725">
    <property type="term" value="P:recombinational repair"/>
    <property type="evidence" value="ECO:0007669"/>
    <property type="project" value="TreeGrafter"/>
</dbReference>
<evidence type="ECO:0000313" key="18">
    <source>
        <dbReference type="EMBL" id="OGJ01779.1"/>
    </source>
</evidence>
<keyword evidence="11" id="KW-0413">Isomerase</keyword>
<dbReference type="GO" id="GO:0043138">
    <property type="term" value="F:3'-5' DNA helicase activity"/>
    <property type="evidence" value="ECO:0007669"/>
    <property type="project" value="UniProtKB-EC"/>
</dbReference>
<sequence>MNNSTKIFSEEYKKLNKAQKEAVDTIDGPVMVVAGPGTGKTQILALRIGNILSKTDTKADSVLCLTFTNTAVAAMKERLGRYIGAESSKVNIFTFHSFGMKILEEYYGVLGLETAPRTMDEADAIVLADQILHTNDWGYLRPRSDSTRYFRDLKSLISLLKRERIAPGEFLREVDMEIKSLEQKTTKEAKKNIDSLLRTREVVKFFELYEKEKKDKNLFDYDDILENLVKVVEDSAPVRDEIREKYLYVLIDEHQDSSGVQNEFLEKVWGDTEKPNIFVVGDDRQLIYGFGGASLEYFENFKHTFGKAKLITLTENYRSTQTILDSAHELLQSSLSKEKLKSQSKEKIKLRLVEADYERDEILACILDLKEKIKAGVDINDCAILVPKNRQVRSAVTILRDLDIPVSGLGTLRFFDSSVAESLLRVLRILADPYNNVALAESFFDPLADIPPLLAHKFIKEHDMRKFSLLELSAKKPPTLFGGNDQTEIWIGKLLNWLEQSRTNKVYSLVQIVGDEFLLHTASDHETLVSRVEVIRTLLHLVLLQIEKNPKLTLKELIEFLDRLELYDEDIPLSVFGSEEGVKVLTLHGSKGLEFEYVWIAHMDQRSFGSGRKMGFTLSDSIEERVHKRDEEVLKRQLYVAITRAKRFCTISFARHSYTGTEQELAHIVSALPEVIFDKQSSAETEKAILMHDPKAYIEKKKVPKQKVDIKELVKIVSKEYHERKVSVSLLNNFFECPWKWYFRSLLKLPEPEEESLEFGNAIHGAIDKILKMKEAQGILDKKDLANITGGNPEVLKIISRWVLTRLPKIKKERENEKSVSTKDDRFPRLNIYGKIDLVENLSKNEFRVTDFKTGTVKKKYDIEKLNEEGRMSTYLRQLSMYSYLIEHDSKSEVRESRLEFLEAKDSAEATYNRVITPPEIDLLIKDIKDYDTLVKTGKWIDRKCYYNSYGKQTKCKYCQMAKIYIK</sequence>
<dbReference type="Pfam" id="PF12705">
    <property type="entry name" value="PDDEXK_1"/>
    <property type="match status" value="1"/>
</dbReference>
<evidence type="ECO:0000256" key="3">
    <source>
        <dbReference type="ARBA" id="ARBA00022741"/>
    </source>
</evidence>
<evidence type="ECO:0000256" key="1">
    <source>
        <dbReference type="ARBA" id="ARBA00009922"/>
    </source>
</evidence>
<evidence type="ECO:0000259" key="17">
    <source>
        <dbReference type="PROSITE" id="PS51217"/>
    </source>
</evidence>